<dbReference type="PANTHER" id="PTHR37478:SF2">
    <property type="entry name" value="UPF0251 PROTEIN TK0562"/>
    <property type="match status" value="1"/>
</dbReference>
<evidence type="ECO:0000313" key="3">
    <source>
        <dbReference type="Proteomes" id="UP000229749"/>
    </source>
</evidence>
<dbReference type="EMBL" id="PFWS01000017">
    <property type="protein sequence ID" value="PJA47491.1"/>
    <property type="molecule type" value="Genomic_DNA"/>
</dbReference>
<comment type="caution">
    <text evidence="2">The sequence shown here is derived from an EMBL/GenBank/DDBJ whole genome shotgun (WGS) entry which is preliminary data.</text>
</comment>
<dbReference type="Proteomes" id="UP000229749">
    <property type="component" value="Unassembled WGS sequence"/>
</dbReference>
<gene>
    <name evidence="2" type="ORF">CO172_01125</name>
</gene>
<reference evidence="3" key="1">
    <citation type="submission" date="2017-09" db="EMBL/GenBank/DDBJ databases">
        <title>Depth-based differentiation of microbial function through sediment-hosted aquifers and enrichment of novel symbionts in the deep terrestrial subsurface.</title>
        <authorList>
            <person name="Probst A.J."/>
            <person name="Ladd B."/>
            <person name="Jarett J.K."/>
            <person name="Geller-Mcgrath D.E."/>
            <person name="Sieber C.M.K."/>
            <person name="Emerson J.B."/>
            <person name="Anantharaman K."/>
            <person name="Thomas B.C."/>
            <person name="Malmstrom R."/>
            <person name="Stieglmeier M."/>
            <person name="Klingl A."/>
            <person name="Woyke T."/>
            <person name="Ryan C.M."/>
            <person name="Banfield J.F."/>
        </authorList>
    </citation>
    <scope>NUCLEOTIDE SEQUENCE [LARGE SCALE GENOMIC DNA]</scope>
</reference>
<comment type="similarity">
    <text evidence="1">Belongs to the UPF0251 family.</text>
</comment>
<proteinExistence type="inferred from homology"/>
<evidence type="ECO:0000313" key="2">
    <source>
        <dbReference type="EMBL" id="PJA47491.1"/>
    </source>
</evidence>
<evidence type="ECO:0000256" key="1">
    <source>
        <dbReference type="ARBA" id="ARBA00009350"/>
    </source>
</evidence>
<name>A0A2M7XHY9_9BACT</name>
<dbReference type="InterPro" id="IPR002852">
    <property type="entry name" value="UPF0251"/>
</dbReference>
<organism evidence="2 3">
    <name type="scientific">Candidatus Uhrbacteria bacterium CG_4_9_14_3_um_filter_36_7</name>
    <dbReference type="NCBI Taxonomy" id="1975033"/>
    <lineage>
        <taxon>Bacteria</taxon>
        <taxon>Candidatus Uhriibacteriota</taxon>
    </lineage>
</organism>
<dbReference type="AlphaFoldDB" id="A0A2M7XHY9"/>
<sequence>MSRPRLCRRVQFDLKVTYLKPQGIPISQLEIIKLTHEELEALRLKNIERLDQKSCVKK</sequence>
<dbReference type="PANTHER" id="PTHR37478">
    <property type="match status" value="1"/>
</dbReference>
<protein>
    <submittedName>
        <fullName evidence="2">Uncharacterized protein</fullName>
    </submittedName>
</protein>
<accession>A0A2M7XHY9</accession>